<organism evidence="2 3">
    <name type="scientific">Herminiimonas fonticola</name>
    <dbReference type="NCBI Taxonomy" id="303380"/>
    <lineage>
        <taxon>Bacteria</taxon>
        <taxon>Pseudomonadati</taxon>
        <taxon>Pseudomonadota</taxon>
        <taxon>Betaproteobacteria</taxon>
        <taxon>Burkholderiales</taxon>
        <taxon>Oxalobacteraceae</taxon>
        <taxon>Herminiimonas</taxon>
    </lineage>
</organism>
<gene>
    <name evidence="2" type="ORF">EV677_0621</name>
</gene>
<dbReference type="Proteomes" id="UP000294737">
    <property type="component" value="Unassembled WGS sequence"/>
</dbReference>
<dbReference type="EMBL" id="SNWF01000004">
    <property type="protein sequence ID" value="TDN94080.1"/>
    <property type="molecule type" value="Genomic_DNA"/>
</dbReference>
<accession>A0A4R6GI59</accession>
<reference evidence="2 3" key="1">
    <citation type="submission" date="2019-03" db="EMBL/GenBank/DDBJ databases">
        <title>Genomic Encyclopedia of Type Strains, Phase IV (KMG-IV): sequencing the most valuable type-strain genomes for metagenomic binning, comparative biology and taxonomic classification.</title>
        <authorList>
            <person name="Goeker M."/>
        </authorList>
    </citation>
    <scope>NUCLEOTIDE SEQUENCE [LARGE SCALE GENOMIC DNA]</scope>
    <source>
        <strain evidence="2 3">DSM 18555</strain>
    </source>
</reference>
<evidence type="ECO:0000256" key="1">
    <source>
        <dbReference type="SAM" id="SignalP"/>
    </source>
</evidence>
<dbReference type="Gene3D" id="2.30.30.40">
    <property type="entry name" value="SH3 Domains"/>
    <property type="match status" value="1"/>
</dbReference>
<keyword evidence="1" id="KW-0732">Signal</keyword>
<sequence length="149" mass="15790">MKWSFPAYAALLMSTLAASAAQAAEFKSVGANPAVLYNAPSERGRKIFIAPRGMPVEIILTQNGWSKVRDVAGDLAWIDASALSAKRNVIVTAANLKLHATAEENAAVVVTVDKGVLLELLAPPAAGWVKLKHRDGPSGFARIAEVWGE</sequence>
<evidence type="ECO:0000313" key="2">
    <source>
        <dbReference type="EMBL" id="TDN94080.1"/>
    </source>
</evidence>
<dbReference type="RefSeq" id="WP_112990738.1">
    <property type="nucleotide sequence ID" value="NZ_PTLZ01000001.1"/>
</dbReference>
<dbReference type="InterPro" id="IPR010466">
    <property type="entry name" value="DUF1058"/>
</dbReference>
<name>A0A4R6GI59_9BURK</name>
<dbReference type="OrthoDB" id="5297720at2"/>
<dbReference type="AlphaFoldDB" id="A0A4R6GI59"/>
<proteinExistence type="predicted"/>
<dbReference type="Pfam" id="PF06347">
    <property type="entry name" value="SH3_4"/>
    <property type="match status" value="2"/>
</dbReference>
<feature type="chain" id="PRO_5020659289" evidence="1">
    <location>
        <begin position="24"/>
        <end position="149"/>
    </location>
</feature>
<keyword evidence="3" id="KW-1185">Reference proteome</keyword>
<comment type="caution">
    <text evidence="2">The sequence shown here is derived from an EMBL/GenBank/DDBJ whole genome shotgun (WGS) entry which is preliminary data.</text>
</comment>
<feature type="signal peptide" evidence="1">
    <location>
        <begin position="1"/>
        <end position="23"/>
    </location>
</feature>
<evidence type="ECO:0000313" key="3">
    <source>
        <dbReference type="Proteomes" id="UP000294737"/>
    </source>
</evidence>
<protein>
    <submittedName>
        <fullName evidence="2">SH3-like domain-containing protein</fullName>
    </submittedName>
</protein>